<dbReference type="PROSITE" id="PS51257">
    <property type="entry name" value="PROKAR_LIPOPROTEIN"/>
    <property type="match status" value="1"/>
</dbReference>
<evidence type="ECO:0000313" key="7">
    <source>
        <dbReference type="EMBL" id="HAT6345620.1"/>
    </source>
</evidence>
<evidence type="ECO:0000259" key="6">
    <source>
        <dbReference type="Pfam" id="PF25881"/>
    </source>
</evidence>
<evidence type="ECO:0000256" key="4">
    <source>
        <dbReference type="SAM" id="MobiDB-lite"/>
    </source>
</evidence>
<protein>
    <submittedName>
        <fullName evidence="7">HlyD family efflux transporter periplasmic adaptor subunit</fullName>
    </submittedName>
</protein>
<comment type="subcellular location">
    <subcellularLocation>
        <location evidence="1">Cell envelope</location>
    </subcellularLocation>
</comment>
<dbReference type="AlphaFoldDB" id="A0AAD3YKY2"/>
<dbReference type="InterPro" id="IPR059052">
    <property type="entry name" value="HH_YbhG-like"/>
</dbReference>
<comment type="caution">
    <text evidence="7">The sequence shown here is derived from an EMBL/GenBank/DDBJ whole genome shotgun (WGS) entry which is preliminary data.</text>
</comment>
<feature type="coiled-coil region" evidence="3">
    <location>
        <begin position="76"/>
        <end position="193"/>
    </location>
</feature>
<evidence type="ECO:0000256" key="5">
    <source>
        <dbReference type="SAM" id="SignalP"/>
    </source>
</evidence>
<evidence type="ECO:0000256" key="2">
    <source>
        <dbReference type="ARBA" id="ARBA00023054"/>
    </source>
</evidence>
<keyword evidence="5" id="KW-0732">Signal</keyword>
<dbReference type="RefSeq" id="WP_429048403.1">
    <property type="nucleotide sequence ID" value="NZ_JBMKBP010000008.1"/>
</dbReference>
<gene>
    <name evidence="7" type="ORF">JAJ28_003392</name>
</gene>
<accession>A0AAD3YKY2</accession>
<reference evidence="7" key="1">
    <citation type="journal article" date="2018" name="Genome Biol.">
        <title>SKESA: strategic k-mer extension for scrupulous assemblies.</title>
        <authorList>
            <person name="Souvorov A."/>
            <person name="Agarwala R."/>
            <person name="Lipman D.J."/>
        </authorList>
    </citation>
    <scope>NUCLEOTIDE SEQUENCE</scope>
    <source>
        <strain evidence="7">OLC2673_Aeromonas</strain>
    </source>
</reference>
<keyword evidence="2 3" id="KW-0175">Coiled coil</keyword>
<organism evidence="7 8">
    <name type="scientific">Aeromonas hydrophila</name>
    <dbReference type="NCBI Taxonomy" id="644"/>
    <lineage>
        <taxon>Bacteria</taxon>
        <taxon>Pseudomonadati</taxon>
        <taxon>Pseudomonadota</taxon>
        <taxon>Gammaproteobacteria</taxon>
        <taxon>Aeromonadales</taxon>
        <taxon>Aeromonadaceae</taxon>
        <taxon>Aeromonas</taxon>
    </lineage>
</organism>
<feature type="chain" id="PRO_5042146093" evidence="5">
    <location>
        <begin position="25"/>
        <end position="324"/>
    </location>
</feature>
<dbReference type="Proteomes" id="UP000859505">
    <property type="component" value="Unassembled WGS sequence"/>
</dbReference>
<dbReference type="SUPFAM" id="SSF111369">
    <property type="entry name" value="HlyD-like secretion proteins"/>
    <property type="match status" value="3"/>
</dbReference>
<sequence>MSTLRHCLLPLALTGLLSACQPQASTTALGTLERDRVLLTATAGEIIRALPVAEGSRVEEGTLLARLDDRRQQAVLARARAQQAQARAALARLTNGERPEDIAAARASLDKAQANVRESERNFERIDRLVRRKLVSPADLDKARAQRDSALAEQDGARQQLDKLARGVRREDIDEAQAALLAATAEVTLAERELADLSIVATRSGRLDSLPYHLGERVAVGAVLAAIQADEAPYARVYVPEPSLAGYRVGQPVRVQVDGVAEPFTGRLRWISKEPAFTPYYALNEQDRARLVYLAEIDLPEGAQELPSGLPLQAEPAAQGEGHE</sequence>
<dbReference type="GO" id="GO:0030313">
    <property type="term" value="C:cell envelope"/>
    <property type="evidence" value="ECO:0007669"/>
    <property type="project" value="UniProtKB-SubCell"/>
</dbReference>
<dbReference type="InterPro" id="IPR050465">
    <property type="entry name" value="UPF0194_transport"/>
</dbReference>
<feature type="domain" description="YbhG-like alpha-helical hairpin" evidence="6">
    <location>
        <begin position="67"/>
        <end position="195"/>
    </location>
</feature>
<evidence type="ECO:0000313" key="8">
    <source>
        <dbReference type="Proteomes" id="UP000859505"/>
    </source>
</evidence>
<dbReference type="EMBL" id="DACTUL010000031">
    <property type="protein sequence ID" value="HAT6345620.1"/>
    <property type="molecule type" value="Genomic_DNA"/>
</dbReference>
<dbReference type="Gene3D" id="2.40.30.170">
    <property type="match status" value="1"/>
</dbReference>
<name>A0AAD3YKY2_AERHY</name>
<feature type="region of interest" description="Disordered" evidence="4">
    <location>
        <begin position="305"/>
        <end position="324"/>
    </location>
</feature>
<reference evidence="7" key="2">
    <citation type="submission" date="2020-01" db="EMBL/GenBank/DDBJ databases">
        <authorList>
            <consortium name="NCBI Pathogen Detection Project"/>
        </authorList>
    </citation>
    <scope>NUCLEOTIDE SEQUENCE</scope>
    <source>
        <strain evidence="7">OLC2673_Aeromonas</strain>
    </source>
</reference>
<dbReference type="PANTHER" id="PTHR32347:SF29">
    <property type="entry name" value="UPF0194 MEMBRANE PROTEIN YBHG"/>
    <property type="match status" value="1"/>
</dbReference>
<dbReference type="Gene3D" id="1.10.287.470">
    <property type="entry name" value="Helix hairpin bin"/>
    <property type="match status" value="2"/>
</dbReference>
<dbReference type="Pfam" id="PF25881">
    <property type="entry name" value="HH_YBHG"/>
    <property type="match status" value="1"/>
</dbReference>
<evidence type="ECO:0000256" key="3">
    <source>
        <dbReference type="SAM" id="Coils"/>
    </source>
</evidence>
<dbReference type="Gene3D" id="2.40.50.100">
    <property type="match status" value="1"/>
</dbReference>
<proteinExistence type="predicted"/>
<dbReference type="PANTHER" id="PTHR32347">
    <property type="entry name" value="EFFLUX SYSTEM COMPONENT YKNX-RELATED"/>
    <property type="match status" value="1"/>
</dbReference>
<evidence type="ECO:0000256" key="1">
    <source>
        <dbReference type="ARBA" id="ARBA00004196"/>
    </source>
</evidence>
<feature type="signal peptide" evidence="5">
    <location>
        <begin position="1"/>
        <end position="24"/>
    </location>
</feature>